<proteinExistence type="predicted"/>
<evidence type="ECO:0000256" key="2">
    <source>
        <dbReference type="SAM" id="MobiDB-lite"/>
    </source>
</evidence>
<evidence type="ECO:0000313" key="5">
    <source>
        <dbReference type="Proteomes" id="UP001501803"/>
    </source>
</evidence>
<sequence>MTATRTRRIRHSLAEIGLNLAALGGLVALTLVALAFFFNISLIMFKTGSMSPTIPTGSLSLVREISASEINVGDVVTVDREGKLPVTHRVTTASAAAADGTRSITLKGDANELEDPAPYTVSTVRLVLWSAPGLANVVVWFSNPLVLGSITLSAAALVMWAFWPRRVEGEADEATAGPAIAADFVGASVTASSVASAAASAPAASGTSAVRTISSRRHRGSSRRHQSPRHSKVAV</sequence>
<feature type="compositionally biased region" description="Basic residues" evidence="2">
    <location>
        <begin position="214"/>
        <end position="235"/>
    </location>
</feature>
<dbReference type="EC" id="3.4.21.89" evidence="1"/>
<comment type="caution">
    <text evidence="4">The sequence shown here is derived from an EMBL/GenBank/DDBJ whole genome shotgun (WGS) entry which is preliminary data.</text>
</comment>
<keyword evidence="3" id="KW-0812">Transmembrane</keyword>
<evidence type="ECO:0000313" key="4">
    <source>
        <dbReference type="EMBL" id="GAA3876029.1"/>
    </source>
</evidence>
<name>A0ABP7KHG1_9MICO</name>
<dbReference type="RefSeq" id="WP_345065212.1">
    <property type="nucleotide sequence ID" value="NZ_BAABCN010000003.1"/>
</dbReference>
<feature type="region of interest" description="Disordered" evidence="2">
    <location>
        <begin position="201"/>
        <end position="235"/>
    </location>
</feature>
<reference evidence="5" key="1">
    <citation type="journal article" date="2019" name="Int. J. Syst. Evol. Microbiol.">
        <title>The Global Catalogue of Microorganisms (GCM) 10K type strain sequencing project: providing services to taxonomists for standard genome sequencing and annotation.</title>
        <authorList>
            <consortium name="The Broad Institute Genomics Platform"/>
            <consortium name="The Broad Institute Genome Sequencing Center for Infectious Disease"/>
            <person name="Wu L."/>
            <person name="Ma J."/>
        </authorList>
    </citation>
    <scope>NUCLEOTIDE SEQUENCE [LARGE SCALE GENOMIC DNA]</scope>
    <source>
        <strain evidence="5">JCM 17021</strain>
    </source>
</reference>
<dbReference type="InterPro" id="IPR019533">
    <property type="entry name" value="Peptidase_S26"/>
</dbReference>
<accession>A0ABP7KHG1</accession>
<organism evidence="4 5">
    <name type="scientific">Leifsonia kafniensis</name>
    <dbReference type="NCBI Taxonomy" id="475957"/>
    <lineage>
        <taxon>Bacteria</taxon>
        <taxon>Bacillati</taxon>
        <taxon>Actinomycetota</taxon>
        <taxon>Actinomycetes</taxon>
        <taxon>Micrococcales</taxon>
        <taxon>Microbacteriaceae</taxon>
        <taxon>Leifsonia</taxon>
    </lineage>
</organism>
<keyword evidence="3" id="KW-0472">Membrane</keyword>
<keyword evidence="5" id="KW-1185">Reference proteome</keyword>
<keyword evidence="3" id="KW-1133">Transmembrane helix</keyword>
<dbReference type="CDD" id="cd06530">
    <property type="entry name" value="S26_SPase_I"/>
    <property type="match status" value="1"/>
</dbReference>
<dbReference type="NCBIfam" id="TIGR02228">
    <property type="entry name" value="sigpep_I_arch"/>
    <property type="match status" value="1"/>
</dbReference>
<gene>
    <name evidence="4" type="ORF">GCM10022381_18380</name>
</gene>
<feature type="transmembrane region" description="Helical" evidence="3">
    <location>
        <begin position="20"/>
        <end position="45"/>
    </location>
</feature>
<evidence type="ECO:0000256" key="3">
    <source>
        <dbReference type="SAM" id="Phobius"/>
    </source>
</evidence>
<feature type="compositionally biased region" description="Low complexity" evidence="2">
    <location>
        <begin position="201"/>
        <end position="210"/>
    </location>
</feature>
<dbReference type="EMBL" id="BAABCN010000003">
    <property type="protein sequence ID" value="GAA3876029.1"/>
    <property type="molecule type" value="Genomic_DNA"/>
</dbReference>
<dbReference type="Proteomes" id="UP001501803">
    <property type="component" value="Unassembled WGS sequence"/>
</dbReference>
<feature type="transmembrane region" description="Helical" evidence="3">
    <location>
        <begin position="137"/>
        <end position="163"/>
    </location>
</feature>
<dbReference type="InterPro" id="IPR001733">
    <property type="entry name" value="Peptidase_S26B"/>
</dbReference>
<protein>
    <recommendedName>
        <fullName evidence="1">Signal peptidase I</fullName>
        <ecNumber evidence="1">3.4.21.89</ecNumber>
    </recommendedName>
</protein>
<evidence type="ECO:0000256" key="1">
    <source>
        <dbReference type="NCBIfam" id="TIGR02228"/>
    </source>
</evidence>